<name>A0A3M6TDX2_POCDA</name>
<proteinExistence type="predicted"/>
<comment type="caution">
    <text evidence="1">The sequence shown here is derived from an EMBL/GenBank/DDBJ whole genome shotgun (WGS) entry which is preliminary data.</text>
</comment>
<evidence type="ECO:0000313" key="2">
    <source>
        <dbReference type="Proteomes" id="UP000275408"/>
    </source>
</evidence>
<dbReference type="SUPFAM" id="SSF56112">
    <property type="entry name" value="Protein kinase-like (PK-like)"/>
    <property type="match status" value="1"/>
</dbReference>
<keyword evidence="2" id="KW-1185">Reference proteome</keyword>
<evidence type="ECO:0000313" key="1">
    <source>
        <dbReference type="EMBL" id="RMX39582.1"/>
    </source>
</evidence>
<accession>A0A3M6TDX2</accession>
<gene>
    <name evidence="1" type="ORF">pdam_00020818</name>
</gene>
<reference evidence="1 2" key="1">
    <citation type="journal article" date="2018" name="Sci. Rep.">
        <title>Comparative analysis of the Pocillopora damicornis genome highlights role of immune system in coral evolution.</title>
        <authorList>
            <person name="Cunning R."/>
            <person name="Bay R.A."/>
            <person name="Gillette P."/>
            <person name="Baker A.C."/>
            <person name="Traylor-Knowles N."/>
        </authorList>
    </citation>
    <scope>NUCLEOTIDE SEQUENCE [LARGE SCALE GENOMIC DNA]</scope>
    <source>
        <strain evidence="1">RSMAS</strain>
        <tissue evidence="1">Whole animal</tissue>
    </source>
</reference>
<dbReference type="EMBL" id="RCHS01003805">
    <property type="protein sequence ID" value="RMX39582.1"/>
    <property type="molecule type" value="Genomic_DNA"/>
</dbReference>
<dbReference type="AlphaFoldDB" id="A0A3M6TDX2"/>
<sequence>MNGHHLELVKIKTLRCFDNDRFFPAYLDQFAAGENVQVAGDIAGRRRLLTTLEVPICNVRRLPNYDLLSIVRDNSKKQRQVSEISTQQELLYSYSAYSGNFPYNNLESMHGVASLCAVIYLFIICGQVDVYSFGLRLCEMSIRELQDPERREQQVAMVANDVLRALIRRCLETDPQARPTMEEIINEIETEV</sequence>
<organism evidence="1 2">
    <name type="scientific">Pocillopora damicornis</name>
    <name type="common">Cauliflower coral</name>
    <name type="synonym">Millepora damicornis</name>
    <dbReference type="NCBI Taxonomy" id="46731"/>
    <lineage>
        <taxon>Eukaryota</taxon>
        <taxon>Metazoa</taxon>
        <taxon>Cnidaria</taxon>
        <taxon>Anthozoa</taxon>
        <taxon>Hexacorallia</taxon>
        <taxon>Scleractinia</taxon>
        <taxon>Astrocoeniina</taxon>
        <taxon>Pocilloporidae</taxon>
        <taxon>Pocillopora</taxon>
    </lineage>
</organism>
<dbReference type="Gene3D" id="1.10.510.10">
    <property type="entry name" value="Transferase(Phosphotransferase) domain 1"/>
    <property type="match status" value="1"/>
</dbReference>
<evidence type="ECO:0008006" key="3">
    <source>
        <dbReference type="Google" id="ProtNLM"/>
    </source>
</evidence>
<protein>
    <recommendedName>
        <fullName evidence="3">Protein kinase domain-containing protein</fullName>
    </recommendedName>
</protein>
<dbReference type="Proteomes" id="UP000275408">
    <property type="component" value="Unassembled WGS sequence"/>
</dbReference>
<dbReference type="InterPro" id="IPR011009">
    <property type="entry name" value="Kinase-like_dom_sf"/>
</dbReference>